<proteinExistence type="predicted"/>
<evidence type="ECO:0000313" key="3">
    <source>
        <dbReference type="EMBL" id="MFI2474175.1"/>
    </source>
</evidence>
<dbReference type="InterPro" id="IPR000073">
    <property type="entry name" value="AB_hydrolase_1"/>
</dbReference>
<evidence type="ECO:0000259" key="2">
    <source>
        <dbReference type="Pfam" id="PF00561"/>
    </source>
</evidence>
<evidence type="ECO:0000313" key="4">
    <source>
        <dbReference type="Proteomes" id="UP001611415"/>
    </source>
</evidence>
<dbReference type="PANTHER" id="PTHR43798:SF33">
    <property type="entry name" value="HYDROLASE, PUTATIVE (AFU_ORTHOLOGUE AFUA_2G14860)-RELATED"/>
    <property type="match status" value="1"/>
</dbReference>
<feature type="domain" description="AB hydrolase-1" evidence="2">
    <location>
        <begin position="66"/>
        <end position="312"/>
    </location>
</feature>
<keyword evidence="4" id="KW-1185">Reference proteome</keyword>
<dbReference type="EMBL" id="JBIRYO010000006">
    <property type="protein sequence ID" value="MFI2474175.1"/>
    <property type="molecule type" value="Genomic_DNA"/>
</dbReference>
<keyword evidence="1" id="KW-0732">Signal</keyword>
<accession>A0ABW7WZA5</accession>
<name>A0ABW7WZA5_9NOCA</name>
<evidence type="ECO:0000256" key="1">
    <source>
        <dbReference type="SAM" id="SignalP"/>
    </source>
</evidence>
<sequence>MARAALSLCVMGAVAFSEFAVALADTPQQGVAETLPIPAAADSWVLGSGDVRLRVHEYGPPAEVAPTVVLVHGYMSTSRAWDQVVARLASNYHVVTYDTRGNGESDHPARQEDYALPVLAADIGAVIDATAGGRRVHLVGWDWGAGEGWEAAATPAVAAKLLDFTALSGQNLDLWGQWLARTVQNPADLPAVVDQAVRSVYIPLWHVPVVTEAMWNAGIMGATLDAVIQWEGAPPPHVPPADGIASLNRYRANVFQRLTNPTYSNLVVRDVHVIVAVHDLYVGIPVMTRAIEGAADHLTFTEINAGHWAPITAAQQVSDAIVSGFSPTTEGTP</sequence>
<dbReference type="Gene3D" id="3.40.50.1820">
    <property type="entry name" value="alpha/beta hydrolase"/>
    <property type="match status" value="1"/>
</dbReference>
<dbReference type="Pfam" id="PF00561">
    <property type="entry name" value="Abhydrolase_1"/>
    <property type="match status" value="1"/>
</dbReference>
<organism evidence="3 4">
    <name type="scientific">Nocardia xishanensis</name>
    <dbReference type="NCBI Taxonomy" id="238964"/>
    <lineage>
        <taxon>Bacteria</taxon>
        <taxon>Bacillati</taxon>
        <taxon>Actinomycetota</taxon>
        <taxon>Actinomycetes</taxon>
        <taxon>Mycobacteriales</taxon>
        <taxon>Nocardiaceae</taxon>
        <taxon>Nocardia</taxon>
    </lineage>
</organism>
<feature type="chain" id="PRO_5047306890" evidence="1">
    <location>
        <begin position="25"/>
        <end position="333"/>
    </location>
</feature>
<dbReference type="InterPro" id="IPR050266">
    <property type="entry name" value="AB_hydrolase_sf"/>
</dbReference>
<reference evidence="3 4" key="1">
    <citation type="submission" date="2024-10" db="EMBL/GenBank/DDBJ databases">
        <title>The Natural Products Discovery Center: Release of the First 8490 Sequenced Strains for Exploring Actinobacteria Biosynthetic Diversity.</title>
        <authorList>
            <person name="Kalkreuter E."/>
            <person name="Kautsar S.A."/>
            <person name="Yang D."/>
            <person name="Bader C.D."/>
            <person name="Teijaro C.N."/>
            <person name="Fluegel L."/>
            <person name="Davis C.M."/>
            <person name="Simpson J.R."/>
            <person name="Lauterbach L."/>
            <person name="Steele A.D."/>
            <person name="Gui C."/>
            <person name="Meng S."/>
            <person name="Li G."/>
            <person name="Viehrig K."/>
            <person name="Ye F."/>
            <person name="Su P."/>
            <person name="Kiefer A.F."/>
            <person name="Nichols A."/>
            <person name="Cepeda A.J."/>
            <person name="Yan W."/>
            <person name="Fan B."/>
            <person name="Jiang Y."/>
            <person name="Adhikari A."/>
            <person name="Zheng C.-J."/>
            <person name="Schuster L."/>
            <person name="Cowan T.M."/>
            <person name="Smanski M.J."/>
            <person name="Chevrette M.G."/>
            <person name="De Carvalho L.P.S."/>
            <person name="Shen B."/>
        </authorList>
    </citation>
    <scope>NUCLEOTIDE SEQUENCE [LARGE SCALE GENOMIC DNA]</scope>
    <source>
        <strain evidence="3 4">NPDC019275</strain>
    </source>
</reference>
<dbReference type="SUPFAM" id="SSF53474">
    <property type="entry name" value="alpha/beta-Hydrolases"/>
    <property type="match status" value="1"/>
</dbReference>
<dbReference type="Proteomes" id="UP001611415">
    <property type="component" value="Unassembled WGS sequence"/>
</dbReference>
<dbReference type="InterPro" id="IPR029058">
    <property type="entry name" value="AB_hydrolase_fold"/>
</dbReference>
<dbReference type="PANTHER" id="PTHR43798">
    <property type="entry name" value="MONOACYLGLYCEROL LIPASE"/>
    <property type="match status" value="1"/>
</dbReference>
<dbReference type="GO" id="GO:0016787">
    <property type="term" value="F:hydrolase activity"/>
    <property type="evidence" value="ECO:0007669"/>
    <property type="project" value="UniProtKB-KW"/>
</dbReference>
<feature type="signal peptide" evidence="1">
    <location>
        <begin position="1"/>
        <end position="24"/>
    </location>
</feature>
<comment type="caution">
    <text evidence="3">The sequence shown here is derived from an EMBL/GenBank/DDBJ whole genome shotgun (WGS) entry which is preliminary data.</text>
</comment>
<gene>
    <name evidence="3" type="ORF">ACH49W_12435</name>
</gene>
<protein>
    <submittedName>
        <fullName evidence="3">Alpha/beta fold hydrolase</fullName>
    </submittedName>
</protein>
<keyword evidence="3" id="KW-0378">Hydrolase</keyword>
<dbReference type="RefSeq" id="WP_357401178.1">
    <property type="nucleotide sequence ID" value="NZ_JBEYCD010000002.1"/>
</dbReference>